<dbReference type="Gene3D" id="3.10.20.90">
    <property type="entry name" value="Phosphatidylinositol 3-kinase Catalytic Subunit, Chain A, domain 1"/>
    <property type="match status" value="1"/>
</dbReference>
<name>A0AAD3CTQ1_9STRA</name>
<dbReference type="InterPro" id="IPR000626">
    <property type="entry name" value="Ubiquitin-like_dom"/>
</dbReference>
<proteinExistence type="predicted"/>
<dbReference type="PROSITE" id="PS50053">
    <property type="entry name" value="UBIQUITIN_2"/>
    <property type="match status" value="1"/>
</dbReference>
<comment type="caution">
    <text evidence="2">The sequence shown here is derived from an EMBL/GenBank/DDBJ whole genome shotgun (WGS) entry which is preliminary data.</text>
</comment>
<gene>
    <name evidence="2" type="ORF">CTEN210_08383</name>
</gene>
<evidence type="ECO:0000313" key="3">
    <source>
        <dbReference type="Proteomes" id="UP001054902"/>
    </source>
</evidence>
<sequence length="105" mass="11574">MAEDSLLLRIKRKNQTFFITSSKADAFSSIKSQISEALSCCSGEDADVTIPENMRLFLQEDGGTLLNDVATIADHASIKDGSILYLVFREGGDNWEDIDIAKVEE</sequence>
<feature type="domain" description="Ubiquitin-like" evidence="1">
    <location>
        <begin position="4"/>
        <end position="93"/>
    </location>
</feature>
<organism evidence="2 3">
    <name type="scientific">Chaetoceros tenuissimus</name>
    <dbReference type="NCBI Taxonomy" id="426638"/>
    <lineage>
        <taxon>Eukaryota</taxon>
        <taxon>Sar</taxon>
        <taxon>Stramenopiles</taxon>
        <taxon>Ochrophyta</taxon>
        <taxon>Bacillariophyta</taxon>
        <taxon>Coscinodiscophyceae</taxon>
        <taxon>Chaetocerotophycidae</taxon>
        <taxon>Chaetocerotales</taxon>
        <taxon>Chaetocerotaceae</taxon>
        <taxon>Chaetoceros</taxon>
    </lineage>
</organism>
<dbReference type="PANTHER" id="PTHR47725:SF2">
    <property type="entry name" value="UBIQUITIN-LIKE DOMAIN-CONTAINING PROTEIN"/>
    <property type="match status" value="1"/>
</dbReference>
<reference evidence="2 3" key="1">
    <citation type="journal article" date="2021" name="Sci. Rep.">
        <title>The genome of the diatom Chaetoceros tenuissimus carries an ancient integrated fragment of an extant virus.</title>
        <authorList>
            <person name="Hongo Y."/>
            <person name="Kimura K."/>
            <person name="Takaki Y."/>
            <person name="Yoshida Y."/>
            <person name="Baba S."/>
            <person name="Kobayashi G."/>
            <person name="Nagasaki K."/>
            <person name="Hano T."/>
            <person name="Tomaru Y."/>
        </authorList>
    </citation>
    <scope>NUCLEOTIDE SEQUENCE [LARGE SCALE GENOMIC DNA]</scope>
    <source>
        <strain evidence="2 3">NIES-3715</strain>
    </source>
</reference>
<protein>
    <recommendedName>
        <fullName evidence="1">Ubiquitin-like domain-containing protein</fullName>
    </recommendedName>
</protein>
<dbReference type="SUPFAM" id="SSF54236">
    <property type="entry name" value="Ubiquitin-like"/>
    <property type="match status" value="1"/>
</dbReference>
<dbReference type="InterPro" id="IPR029071">
    <property type="entry name" value="Ubiquitin-like_domsf"/>
</dbReference>
<evidence type="ECO:0000259" key="1">
    <source>
        <dbReference type="PROSITE" id="PS50053"/>
    </source>
</evidence>
<dbReference type="AlphaFoldDB" id="A0AAD3CTQ1"/>
<dbReference type="EMBL" id="BLLK01000045">
    <property type="protein sequence ID" value="GFH51907.1"/>
    <property type="molecule type" value="Genomic_DNA"/>
</dbReference>
<dbReference type="PANTHER" id="PTHR47725">
    <property type="entry name" value="OS03G0364000 PROTEIN"/>
    <property type="match status" value="1"/>
</dbReference>
<keyword evidence="3" id="KW-1185">Reference proteome</keyword>
<accession>A0AAD3CTQ1</accession>
<evidence type="ECO:0000313" key="2">
    <source>
        <dbReference type="EMBL" id="GFH51907.1"/>
    </source>
</evidence>
<dbReference type="Proteomes" id="UP001054902">
    <property type="component" value="Unassembled WGS sequence"/>
</dbReference>
<dbReference type="CDD" id="cd17039">
    <property type="entry name" value="Ubl_ubiquitin_like"/>
    <property type="match status" value="1"/>
</dbReference>